<dbReference type="AlphaFoldDB" id="A0A1Y2DZ02"/>
<dbReference type="RefSeq" id="XP_040715863.1">
    <property type="nucleotide sequence ID" value="XM_040854187.1"/>
</dbReference>
<accession>A0A1Y2DZ02</accession>
<keyword evidence="2" id="KW-1185">Reference proteome</keyword>
<dbReference type="EMBL" id="MCFJ01000007">
    <property type="protein sequence ID" value="ORY64449.1"/>
    <property type="molecule type" value="Genomic_DNA"/>
</dbReference>
<proteinExistence type="predicted"/>
<evidence type="ECO:0000313" key="1">
    <source>
        <dbReference type="EMBL" id="ORY64449.1"/>
    </source>
</evidence>
<dbReference type="InParanoid" id="A0A1Y2DZ02"/>
<name>A0A1Y2DZ02_9PEZI</name>
<organism evidence="1 2">
    <name type="scientific">Pseudomassariella vexata</name>
    <dbReference type="NCBI Taxonomy" id="1141098"/>
    <lineage>
        <taxon>Eukaryota</taxon>
        <taxon>Fungi</taxon>
        <taxon>Dikarya</taxon>
        <taxon>Ascomycota</taxon>
        <taxon>Pezizomycotina</taxon>
        <taxon>Sordariomycetes</taxon>
        <taxon>Xylariomycetidae</taxon>
        <taxon>Amphisphaeriales</taxon>
        <taxon>Pseudomassariaceae</taxon>
        <taxon>Pseudomassariella</taxon>
    </lineage>
</organism>
<reference evidence="1 2" key="1">
    <citation type="submission" date="2016-07" db="EMBL/GenBank/DDBJ databases">
        <title>Pervasive Adenine N6-methylation of Active Genes in Fungi.</title>
        <authorList>
            <consortium name="DOE Joint Genome Institute"/>
            <person name="Mondo S.J."/>
            <person name="Dannebaum R.O."/>
            <person name="Kuo R.C."/>
            <person name="Labutti K."/>
            <person name="Haridas S."/>
            <person name="Kuo A."/>
            <person name="Salamov A."/>
            <person name="Ahrendt S.R."/>
            <person name="Lipzen A."/>
            <person name="Sullivan W."/>
            <person name="Andreopoulos W.B."/>
            <person name="Clum A."/>
            <person name="Lindquist E."/>
            <person name="Daum C."/>
            <person name="Ramamoorthy G.K."/>
            <person name="Gryganskyi A."/>
            <person name="Culley D."/>
            <person name="Magnuson J.K."/>
            <person name="James T.Y."/>
            <person name="O'Malley M.A."/>
            <person name="Stajich J.E."/>
            <person name="Spatafora J.W."/>
            <person name="Visel A."/>
            <person name="Grigoriev I.V."/>
        </authorList>
    </citation>
    <scope>NUCLEOTIDE SEQUENCE [LARGE SCALE GENOMIC DNA]</scope>
    <source>
        <strain evidence="1 2">CBS 129021</strain>
    </source>
</reference>
<protein>
    <submittedName>
        <fullName evidence="1">Uncharacterized protein</fullName>
    </submittedName>
</protein>
<dbReference type="Proteomes" id="UP000193689">
    <property type="component" value="Unassembled WGS sequence"/>
</dbReference>
<comment type="caution">
    <text evidence="1">The sequence shown here is derived from an EMBL/GenBank/DDBJ whole genome shotgun (WGS) entry which is preliminary data.</text>
</comment>
<gene>
    <name evidence="1" type="ORF">BCR38DRAFT_214985</name>
</gene>
<evidence type="ECO:0000313" key="2">
    <source>
        <dbReference type="Proteomes" id="UP000193689"/>
    </source>
</evidence>
<dbReference type="GeneID" id="63770399"/>
<sequence length="102" mass="11394">MRLTFSYSVCILSQAVLLSMPELRRYIHVVSVCTAEAPQIISGVSKLVSCLAKLPSSRTWNTPVQVGNTDGQPIRRLQHFNPSLFSLMIKTTLEHPPVYLPN</sequence>